<accession>A0A7S1HW13</accession>
<gene>
    <name evidence="2" type="ORF">EGYM00392_LOCUS4068</name>
</gene>
<feature type="region of interest" description="Disordered" evidence="1">
    <location>
        <begin position="1"/>
        <end position="32"/>
    </location>
</feature>
<evidence type="ECO:0000313" key="2">
    <source>
        <dbReference type="EMBL" id="CAD8993020.1"/>
    </source>
</evidence>
<name>A0A7S1HW13_9EUGL</name>
<proteinExistence type="predicted"/>
<dbReference type="EMBL" id="HBGA01010752">
    <property type="protein sequence ID" value="CAD8993020.1"/>
    <property type="molecule type" value="Transcribed_RNA"/>
</dbReference>
<evidence type="ECO:0000256" key="1">
    <source>
        <dbReference type="SAM" id="MobiDB-lite"/>
    </source>
</evidence>
<organism evidence="2">
    <name type="scientific">Eutreptiella gymnastica</name>
    <dbReference type="NCBI Taxonomy" id="73025"/>
    <lineage>
        <taxon>Eukaryota</taxon>
        <taxon>Discoba</taxon>
        <taxon>Euglenozoa</taxon>
        <taxon>Euglenida</taxon>
        <taxon>Spirocuta</taxon>
        <taxon>Euglenophyceae</taxon>
        <taxon>Eutreptiales</taxon>
        <taxon>Eutreptiaceae</taxon>
        <taxon>Eutreptiella</taxon>
    </lineage>
</organism>
<protein>
    <submittedName>
        <fullName evidence="2">Uncharacterized protein</fullName>
    </submittedName>
</protein>
<dbReference type="AlphaFoldDB" id="A0A7S1HW13"/>
<feature type="compositionally biased region" description="Basic and acidic residues" evidence="1">
    <location>
        <begin position="1"/>
        <end position="10"/>
    </location>
</feature>
<sequence length="101" mass="11258">MRHSQAERSLRFYLQKPLRPRTTAAPPSSAQTSLEPCCLLLGETNPLTGRGGVSRAQKDKTVEPFRCLRTPSLPGRDWLIQQQHYCSSSSSVALLSSQTRM</sequence>
<reference evidence="2" key="1">
    <citation type="submission" date="2021-01" db="EMBL/GenBank/DDBJ databases">
        <authorList>
            <person name="Corre E."/>
            <person name="Pelletier E."/>
            <person name="Niang G."/>
            <person name="Scheremetjew M."/>
            <person name="Finn R."/>
            <person name="Kale V."/>
            <person name="Holt S."/>
            <person name="Cochrane G."/>
            <person name="Meng A."/>
            <person name="Brown T."/>
            <person name="Cohen L."/>
        </authorList>
    </citation>
    <scope>NUCLEOTIDE SEQUENCE</scope>
    <source>
        <strain evidence="2">NIES-381</strain>
    </source>
</reference>